<proteinExistence type="predicted"/>
<dbReference type="GO" id="GO:0030877">
    <property type="term" value="C:beta-catenin destruction complex"/>
    <property type="evidence" value="ECO:0007669"/>
    <property type="project" value="TreeGrafter"/>
</dbReference>
<dbReference type="GO" id="GO:0007026">
    <property type="term" value="P:negative regulation of microtubule depolymerization"/>
    <property type="evidence" value="ECO:0007669"/>
    <property type="project" value="TreeGrafter"/>
</dbReference>
<reference evidence="3 4" key="1">
    <citation type="journal article" date="2024" name="Genome Biol. Evol.">
        <title>Chromosome-level genome assembly of the viviparous eelpout Zoarces viviparus.</title>
        <authorList>
            <person name="Fuhrmann N."/>
            <person name="Brasseur M.V."/>
            <person name="Bakowski C.E."/>
            <person name="Podsiadlowski L."/>
            <person name="Prost S."/>
            <person name="Krehenwinkel H."/>
            <person name="Mayer C."/>
        </authorList>
    </citation>
    <scope>NUCLEOTIDE SEQUENCE [LARGE SCALE GENOMIC DNA]</scope>
    <source>
        <strain evidence="3">NO-MEL_2022_Ind0_liver</strain>
    </source>
</reference>
<evidence type="ECO:0000259" key="2">
    <source>
        <dbReference type="Pfam" id="PF05956"/>
    </source>
</evidence>
<comment type="caution">
    <text evidence="3">The sequence shown here is derived from an EMBL/GenBank/DDBJ whole genome shotgun (WGS) entry which is preliminary data.</text>
</comment>
<gene>
    <name evidence="3" type="ORF">VZT92_022599</name>
</gene>
<feature type="region of interest" description="Disordered" evidence="1">
    <location>
        <begin position="347"/>
        <end position="381"/>
    </location>
</feature>
<dbReference type="Proteomes" id="UP001488805">
    <property type="component" value="Unassembled WGS sequence"/>
</dbReference>
<feature type="region of interest" description="Disordered" evidence="1">
    <location>
        <begin position="27"/>
        <end position="51"/>
    </location>
</feature>
<dbReference type="GO" id="GO:0090090">
    <property type="term" value="P:negative regulation of canonical Wnt signaling pathway"/>
    <property type="evidence" value="ECO:0007669"/>
    <property type="project" value="TreeGrafter"/>
</dbReference>
<feature type="region of interest" description="Disordered" evidence="1">
    <location>
        <begin position="224"/>
        <end position="281"/>
    </location>
</feature>
<evidence type="ECO:0000313" key="3">
    <source>
        <dbReference type="EMBL" id="KAK9519898.1"/>
    </source>
</evidence>
<dbReference type="GO" id="GO:0045295">
    <property type="term" value="F:gamma-catenin binding"/>
    <property type="evidence" value="ECO:0007669"/>
    <property type="project" value="TreeGrafter"/>
</dbReference>
<feature type="region of interest" description="Disordered" evidence="1">
    <location>
        <begin position="73"/>
        <end position="201"/>
    </location>
</feature>
<dbReference type="GO" id="GO:0001708">
    <property type="term" value="P:cell fate specification"/>
    <property type="evidence" value="ECO:0007669"/>
    <property type="project" value="TreeGrafter"/>
</dbReference>
<feature type="compositionally biased region" description="Low complexity" evidence="1">
    <location>
        <begin position="268"/>
        <end position="278"/>
    </location>
</feature>
<organism evidence="3 4">
    <name type="scientific">Zoarces viviparus</name>
    <name type="common">Viviparous eelpout</name>
    <name type="synonym">Blennius viviparus</name>
    <dbReference type="NCBI Taxonomy" id="48416"/>
    <lineage>
        <taxon>Eukaryota</taxon>
        <taxon>Metazoa</taxon>
        <taxon>Chordata</taxon>
        <taxon>Craniata</taxon>
        <taxon>Vertebrata</taxon>
        <taxon>Euteleostomi</taxon>
        <taxon>Actinopterygii</taxon>
        <taxon>Neopterygii</taxon>
        <taxon>Teleostei</taxon>
        <taxon>Neoteleostei</taxon>
        <taxon>Acanthomorphata</taxon>
        <taxon>Eupercaria</taxon>
        <taxon>Perciformes</taxon>
        <taxon>Cottioidei</taxon>
        <taxon>Zoarcales</taxon>
        <taxon>Zoarcidae</taxon>
        <taxon>Zoarcinae</taxon>
        <taxon>Zoarces</taxon>
    </lineage>
</organism>
<feature type="compositionally biased region" description="Polar residues" evidence="1">
    <location>
        <begin position="96"/>
        <end position="106"/>
    </location>
</feature>
<feature type="compositionally biased region" description="Basic and acidic residues" evidence="1">
    <location>
        <begin position="180"/>
        <end position="189"/>
    </location>
</feature>
<dbReference type="GO" id="GO:0005881">
    <property type="term" value="C:cytoplasmic microtubule"/>
    <property type="evidence" value="ECO:0007669"/>
    <property type="project" value="TreeGrafter"/>
</dbReference>
<dbReference type="GO" id="GO:0007389">
    <property type="term" value="P:pattern specification process"/>
    <property type="evidence" value="ECO:0007669"/>
    <property type="project" value="TreeGrafter"/>
</dbReference>
<dbReference type="GO" id="GO:0016477">
    <property type="term" value="P:cell migration"/>
    <property type="evidence" value="ECO:0007669"/>
    <property type="project" value="TreeGrafter"/>
</dbReference>
<accession>A0AAW1EBE6</accession>
<dbReference type="EMBL" id="JBCEZU010000434">
    <property type="protein sequence ID" value="KAK9519898.1"/>
    <property type="molecule type" value="Genomic_DNA"/>
</dbReference>
<dbReference type="GO" id="GO:0008017">
    <property type="term" value="F:microtubule binding"/>
    <property type="evidence" value="ECO:0007669"/>
    <property type="project" value="InterPro"/>
</dbReference>
<evidence type="ECO:0000256" key="1">
    <source>
        <dbReference type="SAM" id="MobiDB-lite"/>
    </source>
</evidence>
<dbReference type="Pfam" id="PF05956">
    <property type="entry name" value="APC_basic"/>
    <property type="match status" value="1"/>
</dbReference>
<dbReference type="AlphaFoldDB" id="A0AAW1EBE6"/>
<feature type="compositionally biased region" description="Low complexity" evidence="1">
    <location>
        <begin position="163"/>
        <end position="179"/>
    </location>
</feature>
<feature type="domain" description="Adenomatous polyposis coli protein basic" evidence="2">
    <location>
        <begin position="1"/>
        <end position="173"/>
    </location>
</feature>
<evidence type="ECO:0000313" key="4">
    <source>
        <dbReference type="Proteomes" id="UP001488805"/>
    </source>
</evidence>
<dbReference type="PANTHER" id="PTHR12607">
    <property type="entry name" value="ADENOMATOUS POLYPOSIS COLI PROTEIN FAMILY"/>
    <property type="match status" value="1"/>
</dbReference>
<protein>
    <recommendedName>
        <fullName evidence="2">Adenomatous polyposis coli protein basic domain-containing protein</fullName>
    </recommendedName>
</protein>
<dbReference type="GO" id="GO:0008013">
    <property type="term" value="F:beta-catenin binding"/>
    <property type="evidence" value="ECO:0007669"/>
    <property type="project" value="InterPro"/>
</dbReference>
<sequence>MTSAHSSSGESERNGFLRQLTFIKESQTVLRRDGSARKMPGSQNGSPHRAVPGASAVFLCSSRCQELKITAQTQRRVQVKSPRQTQQVQRPDRGIQKQTTNLSRATSSERDLSARRTHRRTSSESPCRVAERNGHTRVSGPRQQQDKDNFKRHASSPSINILSRVTSRSSLRSSSSDSSGRAKSEDDTKKKGHRSASRLNDRVTWRRIRDEDVPQILKSTLPANALPLVPSPDGQQPKSPALPGKLPTILLASRKTSDATVQTEDFSNNKTNSSTSPTVERTRVISEEVERVALLRKMSATSGSNLQDVDSDISLKSHSTVSTGTSDIHVGGAVHFRQGSPCKAARITPFNYTPSPISCSSQDTQSQEAPINEKSGGKSES</sequence>
<dbReference type="GO" id="GO:0016342">
    <property type="term" value="C:catenin complex"/>
    <property type="evidence" value="ECO:0007669"/>
    <property type="project" value="TreeGrafter"/>
</dbReference>
<dbReference type="GO" id="GO:0007399">
    <property type="term" value="P:nervous system development"/>
    <property type="evidence" value="ECO:0007669"/>
    <property type="project" value="TreeGrafter"/>
</dbReference>
<feature type="compositionally biased region" description="Polar residues" evidence="1">
    <location>
        <begin position="350"/>
        <end position="369"/>
    </location>
</feature>
<feature type="compositionally biased region" description="Polar residues" evidence="1">
    <location>
        <begin position="73"/>
        <end position="89"/>
    </location>
</feature>
<dbReference type="PANTHER" id="PTHR12607:SF3">
    <property type="entry name" value="ADENOMATOUS POLYPOSIS COLI PROTEIN 2"/>
    <property type="match status" value="1"/>
</dbReference>
<dbReference type="InterPro" id="IPR009234">
    <property type="entry name" value="APC_basic_dom"/>
</dbReference>
<dbReference type="InterPro" id="IPR026818">
    <property type="entry name" value="Apc_fam"/>
</dbReference>
<name>A0AAW1EBE6_ZOAVI</name>
<keyword evidence="4" id="KW-1185">Reference proteome</keyword>
<dbReference type="GO" id="GO:0016055">
    <property type="term" value="P:Wnt signaling pathway"/>
    <property type="evidence" value="ECO:0007669"/>
    <property type="project" value="InterPro"/>
</dbReference>